<sequence length="203" mass="23464">NNGYDYFASNISNYPDTDEIFEYEEFLDAYTAGMKVDGYFTPYLNDNMPPDWQLTNAAGILQLLFNNSTIPFIWIDIDPNTNWSQNKTINQQVLQSMINASYDNPDLLYNDTTSGVSIPIGIRSSYNAWDRIFGLNYVQLDATGLKLPLWWIRWNGKQDLGNDPDWKDFGGWTKGDIIMHQYAGNVQNTQCNLKNLNYNFYLN</sequence>
<name>A0A914DLF5_9BILA</name>
<dbReference type="InterPro" id="IPR017853">
    <property type="entry name" value="GH"/>
</dbReference>
<protein>
    <submittedName>
        <fullName evidence="2">Uncharacterized protein</fullName>
    </submittedName>
</protein>
<dbReference type="SUPFAM" id="SSF51445">
    <property type="entry name" value="(Trans)glycosidases"/>
    <property type="match status" value="1"/>
</dbReference>
<dbReference type="PANTHER" id="PTHR23208:SF36">
    <property type="entry name" value="LYSOZYME-RELATED"/>
    <property type="match status" value="1"/>
</dbReference>
<dbReference type="PANTHER" id="PTHR23208">
    <property type="entry name" value="LYSOZYME PROTEIN"/>
    <property type="match status" value="1"/>
</dbReference>
<dbReference type="Gene3D" id="3.20.20.80">
    <property type="entry name" value="Glycosidases"/>
    <property type="match status" value="1"/>
</dbReference>
<proteinExistence type="predicted"/>
<dbReference type="InterPro" id="IPR051595">
    <property type="entry name" value="GH25_Enzymes"/>
</dbReference>
<dbReference type="AlphaFoldDB" id="A0A914DLF5"/>
<dbReference type="Proteomes" id="UP000887540">
    <property type="component" value="Unplaced"/>
</dbReference>
<evidence type="ECO:0000313" key="2">
    <source>
        <dbReference type="WBParaSite" id="ACRNAN_scaffold2874.g7191.t1"/>
    </source>
</evidence>
<dbReference type="WBParaSite" id="ACRNAN_scaffold2874.g7191.t1">
    <property type="protein sequence ID" value="ACRNAN_scaffold2874.g7191.t1"/>
    <property type="gene ID" value="ACRNAN_scaffold2874.g7191"/>
</dbReference>
<reference evidence="2" key="1">
    <citation type="submission" date="2022-11" db="UniProtKB">
        <authorList>
            <consortium name="WormBaseParasite"/>
        </authorList>
    </citation>
    <scope>IDENTIFICATION</scope>
</reference>
<organism evidence="1 2">
    <name type="scientific">Acrobeloides nanus</name>
    <dbReference type="NCBI Taxonomy" id="290746"/>
    <lineage>
        <taxon>Eukaryota</taxon>
        <taxon>Metazoa</taxon>
        <taxon>Ecdysozoa</taxon>
        <taxon>Nematoda</taxon>
        <taxon>Chromadorea</taxon>
        <taxon>Rhabditida</taxon>
        <taxon>Tylenchina</taxon>
        <taxon>Cephalobomorpha</taxon>
        <taxon>Cephaloboidea</taxon>
        <taxon>Cephalobidae</taxon>
        <taxon>Acrobeloides</taxon>
    </lineage>
</organism>
<accession>A0A914DLF5</accession>
<evidence type="ECO:0000313" key="1">
    <source>
        <dbReference type="Proteomes" id="UP000887540"/>
    </source>
</evidence>
<keyword evidence="1" id="KW-1185">Reference proteome</keyword>